<name>A0AAE1S7Y8_9SOLA</name>
<dbReference type="PANTHER" id="PTHR48041:SF111">
    <property type="entry name" value="ABC TRANSPORTER G FAMILY MEMBER 14"/>
    <property type="match status" value="1"/>
</dbReference>
<dbReference type="InterPro" id="IPR017871">
    <property type="entry name" value="ABC_transporter-like_CS"/>
</dbReference>
<evidence type="ECO:0000256" key="7">
    <source>
        <dbReference type="ARBA" id="ARBA00022989"/>
    </source>
</evidence>
<feature type="transmembrane region" description="Helical" evidence="9">
    <location>
        <begin position="606"/>
        <end position="624"/>
    </location>
</feature>
<protein>
    <recommendedName>
        <fullName evidence="10">ABC transporter domain-containing protein</fullName>
    </recommendedName>
</protein>
<keyword evidence="7 9" id="KW-1133">Transmembrane helix</keyword>
<dbReference type="GO" id="GO:0140359">
    <property type="term" value="F:ABC-type transporter activity"/>
    <property type="evidence" value="ECO:0007669"/>
    <property type="project" value="InterPro"/>
</dbReference>
<keyword evidence="8 9" id="KW-0472">Membrane</keyword>
<dbReference type="SUPFAM" id="SSF52540">
    <property type="entry name" value="P-loop containing nucleoside triphosphate hydrolases"/>
    <property type="match status" value="1"/>
</dbReference>
<comment type="similarity">
    <text evidence="2">Belongs to the ABC transporter superfamily. ABCG family. Eye pigment precursor importer (TC 3.A.1.204) subfamily.</text>
</comment>
<organism evidence="11 12">
    <name type="scientific">Anisodus tanguticus</name>
    <dbReference type="NCBI Taxonomy" id="243964"/>
    <lineage>
        <taxon>Eukaryota</taxon>
        <taxon>Viridiplantae</taxon>
        <taxon>Streptophyta</taxon>
        <taxon>Embryophyta</taxon>
        <taxon>Tracheophyta</taxon>
        <taxon>Spermatophyta</taxon>
        <taxon>Magnoliopsida</taxon>
        <taxon>eudicotyledons</taxon>
        <taxon>Gunneridae</taxon>
        <taxon>Pentapetalae</taxon>
        <taxon>asterids</taxon>
        <taxon>lamiids</taxon>
        <taxon>Solanales</taxon>
        <taxon>Solanaceae</taxon>
        <taxon>Solanoideae</taxon>
        <taxon>Hyoscyameae</taxon>
        <taxon>Anisodus</taxon>
    </lineage>
</organism>
<dbReference type="InterPro" id="IPR027417">
    <property type="entry name" value="P-loop_NTPase"/>
</dbReference>
<dbReference type="InterPro" id="IPR013525">
    <property type="entry name" value="ABC2_TM"/>
</dbReference>
<feature type="transmembrane region" description="Helical" evidence="9">
    <location>
        <begin position="458"/>
        <end position="482"/>
    </location>
</feature>
<dbReference type="CDD" id="cd03213">
    <property type="entry name" value="ABCG_EPDR"/>
    <property type="match status" value="1"/>
</dbReference>
<evidence type="ECO:0000313" key="12">
    <source>
        <dbReference type="Proteomes" id="UP001291623"/>
    </source>
</evidence>
<dbReference type="GO" id="GO:0005524">
    <property type="term" value="F:ATP binding"/>
    <property type="evidence" value="ECO:0007669"/>
    <property type="project" value="UniProtKB-KW"/>
</dbReference>
<dbReference type="SMART" id="SM00382">
    <property type="entry name" value="AAA"/>
    <property type="match status" value="1"/>
</dbReference>
<keyword evidence="12" id="KW-1185">Reference proteome</keyword>
<keyword evidence="3" id="KW-0813">Transport</keyword>
<feature type="transmembrane region" description="Helical" evidence="9">
    <location>
        <begin position="494"/>
        <end position="518"/>
    </location>
</feature>
<evidence type="ECO:0000256" key="9">
    <source>
        <dbReference type="SAM" id="Phobius"/>
    </source>
</evidence>
<reference evidence="11" key="1">
    <citation type="submission" date="2023-12" db="EMBL/GenBank/DDBJ databases">
        <title>Genome assembly of Anisodus tanguticus.</title>
        <authorList>
            <person name="Wang Y.-J."/>
        </authorList>
    </citation>
    <scope>NUCLEOTIDE SEQUENCE</scope>
    <source>
        <strain evidence="11">KB-2021</strain>
        <tissue evidence="11">Leaf</tissue>
    </source>
</reference>
<evidence type="ECO:0000256" key="1">
    <source>
        <dbReference type="ARBA" id="ARBA00004141"/>
    </source>
</evidence>
<evidence type="ECO:0000256" key="6">
    <source>
        <dbReference type="ARBA" id="ARBA00022840"/>
    </source>
</evidence>
<dbReference type="GO" id="GO:0005886">
    <property type="term" value="C:plasma membrane"/>
    <property type="evidence" value="ECO:0007669"/>
    <property type="project" value="TreeGrafter"/>
</dbReference>
<dbReference type="Gene3D" id="3.40.50.300">
    <property type="entry name" value="P-loop containing nucleotide triphosphate hydrolases"/>
    <property type="match status" value="1"/>
</dbReference>
<dbReference type="InterPro" id="IPR043926">
    <property type="entry name" value="ABCG_dom"/>
</dbReference>
<dbReference type="Pfam" id="PF00005">
    <property type="entry name" value="ABC_tran"/>
    <property type="match status" value="1"/>
</dbReference>
<dbReference type="PANTHER" id="PTHR48041">
    <property type="entry name" value="ABC TRANSPORTER G FAMILY MEMBER 28"/>
    <property type="match status" value="1"/>
</dbReference>
<proteinExistence type="inferred from homology"/>
<feature type="transmembrane region" description="Helical" evidence="9">
    <location>
        <begin position="525"/>
        <end position="544"/>
    </location>
</feature>
<feature type="transmembrane region" description="Helical" evidence="9">
    <location>
        <begin position="387"/>
        <end position="404"/>
    </location>
</feature>
<evidence type="ECO:0000256" key="4">
    <source>
        <dbReference type="ARBA" id="ARBA00022692"/>
    </source>
</evidence>
<dbReference type="InterPro" id="IPR050352">
    <property type="entry name" value="ABCG_transporters"/>
</dbReference>
<evidence type="ECO:0000256" key="5">
    <source>
        <dbReference type="ARBA" id="ARBA00022741"/>
    </source>
</evidence>
<dbReference type="AlphaFoldDB" id="A0AAE1S7Y8"/>
<evidence type="ECO:0000313" key="11">
    <source>
        <dbReference type="EMBL" id="KAK4364782.1"/>
    </source>
</evidence>
<dbReference type="EMBL" id="JAVYJV010000008">
    <property type="protein sequence ID" value="KAK4364782.1"/>
    <property type="molecule type" value="Genomic_DNA"/>
</dbReference>
<sequence length="628" mass="70208">MAAPPNLSKPEMNSESFIQRALFPITLKFEEVVYKIRQETKGMCCGGPSSTKEKTILNGVTGIVCPGEMLAMLGPSGSGKTTLLTALGGRLSGKLSGKITYNSQPFSGAIKRRTGFVAQDDVLYPHLTVTETLLFTALLRLPQSLSREEKERHVEHVIAELGLNKCRNSMIGGPLFRGISGGEKKRVSIGQEMLINPSLLLLDEPTSGLDSTNALRILTTVKRLADGGRTVITTIHQPSSRLYHMFDKVVLLSEGFPIYYGPASTALEYFSSVGFSTSITINPADLLLDLANGIGPDSKHAIDQGDNNEQEKKSVREALISSYDKNISTRLKTELCNLDTNNYSYTKDVSTRNGVNSEHWCTSWGYQFKVLLRRGLKERRYETFNKLRIFQVVSVAFLAGLLWWHTPTSHIEDRIAMTFFFAVFWGFYPLYNAVFTFPQERRMLIKERSSGMYRLSSYFLAKTVGDLPLELALPTAFTFILYWMGGLKANPATFILSLLVVLYSVLVSQSLGLAFGAMLMDVKQATTLASVTTLVFLIAGGYYIQQIPPFIVWLKYLSYSYYCYKLLLGVQYNDNDVYECSKGVYCQVADFPAIKSVGLNNMWMDVFIMALMLVGYRLIAYLALNRVR</sequence>
<keyword evidence="6" id="KW-0067">ATP-binding</keyword>
<keyword evidence="4 9" id="KW-0812">Transmembrane</keyword>
<feature type="transmembrane region" description="Helical" evidence="9">
    <location>
        <begin position="416"/>
        <end position="437"/>
    </location>
</feature>
<comment type="subcellular location">
    <subcellularLocation>
        <location evidence="1">Membrane</location>
        <topology evidence="1">Multi-pass membrane protein</topology>
    </subcellularLocation>
</comment>
<evidence type="ECO:0000256" key="8">
    <source>
        <dbReference type="ARBA" id="ARBA00023136"/>
    </source>
</evidence>
<dbReference type="Pfam" id="PF19055">
    <property type="entry name" value="ABC2_membrane_7"/>
    <property type="match status" value="1"/>
</dbReference>
<feature type="domain" description="ABC transporter" evidence="10">
    <location>
        <begin position="27"/>
        <end position="279"/>
    </location>
</feature>
<dbReference type="Pfam" id="PF01061">
    <property type="entry name" value="ABC2_membrane"/>
    <property type="match status" value="1"/>
</dbReference>
<evidence type="ECO:0000256" key="3">
    <source>
        <dbReference type="ARBA" id="ARBA00022448"/>
    </source>
</evidence>
<dbReference type="Proteomes" id="UP001291623">
    <property type="component" value="Unassembled WGS sequence"/>
</dbReference>
<dbReference type="InterPro" id="IPR003593">
    <property type="entry name" value="AAA+_ATPase"/>
</dbReference>
<dbReference type="FunFam" id="3.40.50.300:FF:000337">
    <property type="entry name" value="ABC transporter G family member 22"/>
    <property type="match status" value="1"/>
</dbReference>
<accession>A0AAE1S7Y8</accession>
<evidence type="ECO:0000256" key="2">
    <source>
        <dbReference type="ARBA" id="ARBA00005814"/>
    </source>
</evidence>
<evidence type="ECO:0000259" key="10">
    <source>
        <dbReference type="PROSITE" id="PS50893"/>
    </source>
</evidence>
<dbReference type="PROSITE" id="PS50893">
    <property type="entry name" value="ABC_TRANSPORTER_2"/>
    <property type="match status" value="1"/>
</dbReference>
<dbReference type="InterPro" id="IPR003439">
    <property type="entry name" value="ABC_transporter-like_ATP-bd"/>
</dbReference>
<dbReference type="PROSITE" id="PS00211">
    <property type="entry name" value="ABC_TRANSPORTER_1"/>
    <property type="match status" value="1"/>
</dbReference>
<gene>
    <name evidence="11" type="ORF">RND71_016140</name>
</gene>
<dbReference type="GO" id="GO:0016887">
    <property type="term" value="F:ATP hydrolysis activity"/>
    <property type="evidence" value="ECO:0007669"/>
    <property type="project" value="InterPro"/>
</dbReference>
<comment type="caution">
    <text evidence="11">The sequence shown here is derived from an EMBL/GenBank/DDBJ whole genome shotgun (WGS) entry which is preliminary data.</text>
</comment>
<keyword evidence="5" id="KW-0547">Nucleotide-binding</keyword>